<evidence type="ECO:0000313" key="9">
    <source>
        <dbReference type="EMBL" id="ELR20038.1"/>
    </source>
</evidence>
<evidence type="ECO:0000256" key="3">
    <source>
        <dbReference type="ARBA" id="ARBA00022801"/>
    </source>
</evidence>
<dbReference type="InterPro" id="IPR029021">
    <property type="entry name" value="Prot-tyrosine_phosphatase-like"/>
</dbReference>
<dbReference type="InterPro" id="IPR000387">
    <property type="entry name" value="Tyr_Pase_dom"/>
</dbReference>
<comment type="catalytic activity">
    <reaction evidence="5">
        <text>O-phospho-L-seryl-[protein] + H2O = L-seryl-[protein] + phosphate</text>
        <dbReference type="Rhea" id="RHEA:20629"/>
        <dbReference type="Rhea" id="RHEA-COMP:9863"/>
        <dbReference type="Rhea" id="RHEA-COMP:11604"/>
        <dbReference type="ChEBI" id="CHEBI:15377"/>
        <dbReference type="ChEBI" id="CHEBI:29999"/>
        <dbReference type="ChEBI" id="CHEBI:43474"/>
        <dbReference type="ChEBI" id="CHEBI:83421"/>
        <dbReference type="EC" id="3.1.3.16"/>
    </reaction>
</comment>
<dbReference type="GO" id="GO:0004725">
    <property type="term" value="F:protein tyrosine phosphatase activity"/>
    <property type="evidence" value="ECO:0007669"/>
    <property type="project" value="UniProtKB-EC"/>
</dbReference>
<dbReference type="GO" id="GO:0043409">
    <property type="term" value="P:negative regulation of MAPK cascade"/>
    <property type="evidence" value="ECO:0007669"/>
    <property type="project" value="TreeGrafter"/>
</dbReference>
<dbReference type="GO" id="GO:0004722">
    <property type="term" value="F:protein serine/threonine phosphatase activity"/>
    <property type="evidence" value="ECO:0007669"/>
    <property type="project" value="UniProtKB-EC"/>
</dbReference>
<evidence type="ECO:0000256" key="4">
    <source>
        <dbReference type="ARBA" id="ARBA00022912"/>
    </source>
</evidence>
<evidence type="ECO:0000256" key="2">
    <source>
        <dbReference type="ARBA" id="ARBA00013064"/>
    </source>
</evidence>
<dbReference type="Proteomes" id="UP000011083">
    <property type="component" value="Unassembled WGS sequence"/>
</dbReference>
<dbReference type="GeneID" id="14920878"/>
<dbReference type="Pfam" id="PF00782">
    <property type="entry name" value="DSPc"/>
    <property type="match status" value="1"/>
</dbReference>
<keyword evidence="3" id="KW-0378">Hydrolase</keyword>
<dbReference type="PANTHER" id="PTHR10159:SF519">
    <property type="entry name" value="DUAL SPECIFICITY PROTEIN PHOSPHATASE MPK3"/>
    <property type="match status" value="1"/>
</dbReference>
<feature type="domain" description="Tyrosine specific protein phosphatases" evidence="8">
    <location>
        <begin position="82"/>
        <end position="141"/>
    </location>
</feature>
<evidence type="ECO:0000256" key="6">
    <source>
        <dbReference type="SAM" id="MobiDB-lite"/>
    </source>
</evidence>
<dbReference type="OrthoDB" id="10252009at2759"/>
<dbReference type="PROSITE" id="PS50056">
    <property type="entry name" value="TYR_PHOSPHATASE_2"/>
    <property type="match status" value="1"/>
</dbReference>
<feature type="domain" description="Tyrosine-protein phosphatase" evidence="7">
    <location>
        <begin position="16"/>
        <end position="160"/>
    </location>
</feature>
<comment type="similarity">
    <text evidence="1">Belongs to the protein-tyrosine phosphatase family. Non-receptor class dual specificity subfamily.</text>
</comment>
<dbReference type="SUPFAM" id="SSF52799">
    <property type="entry name" value="(Phosphotyrosine protein) phosphatases II"/>
    <property type="match status" value="1"/>
</dbReference>
<dbReference type="Gene3D" id="3.90.190.10">
    <property type="entry name" value="Protein tyrosine phosphatase superfamily"/>
    <property type="match status" value="1"/>
</dbReference>
<dbReference type="GO" id="GO:0005737">
    <property type="term" value="C:cytoplasm"/>
    <property type="evidence" value="ECO:0007669"/>
    <property type="project" value="TreeGrafter"/>
</dbReference>
<keyword evidence="4" id="KW-0904">Protein phosphatase</keyword>
<dbReference type="EMBL" id="KB007926">
    <property type="protein sequence ID" value="ELR20038.1"/>
    <property type="molecule type" value="Genomic_DNA"/>
</dbReference>
<dbReference type="PANTHER" id="PTHR10159">
    <property type="entry name" value="DUAL SPECIFICITY PROTEIN PHOSPHATASE"/>
    <property type="match status" value="1"/>
</dbReference>
<feature type="compositionally biased region" description="Acidic residues" evidence="6">
    <location>
        <begin position="210"/>
        <end position="220"/>
    </location>
</feature>
<feature type="compositionally biased region" description="Low complexity" evidence="6">
    <location>
        <begin position="195"/>
        <end position="209"/>
    </location>
</feature>
<evidence type="ECO:0000259" key="8">
    <source>
        <dbReference type="PROSITE" id="PS50056"/>
    </source>
</evidence>
<dbReference type="PROSITE" id="PS50054">
    <property type="entry name" value="TYR_PHOSPHATASE_DUAL"/>
    <property type="match status" value="1"/>
</dbReference>
<dbReference type="PROSITE" id="PS00383">
    <property type="entry name" value="TYR_PHOSPHATASE_1"/>
    <property type="match status" value="1"/>
</dbReference>
<dbReference type="OMA" id="HACPAYP"/>
<keyword evidence="10" id="KW-1185">Reference proteome</keyword>
<dbReference type="InterPro" id="IPR020422">
    <property type="entry name" value="TYR_PHOSPHATASE_DUAL_dom"/>
</dbReference>
<dbReference type="CDD" id="cd14498">
    <property type="entry name" value="DSP"/>
    <property type="match status" value="1"/>
</dbReference>
<dbReference type="InterPro" id="IPR000340">
    <property type="entry name" value="Dual-sp_phosphatase_cat-dom"/>
</dbReference>
<dbReference type="SMART" id="SM00195">
    <property type="entry name" value="DSPc"/>
    <property type="match status" value="1"/>
</dbReference>
<feature type="region of interest" description="Disordered" evidence="6">
    <location>
        <begin position="186"/>
        <end position="220"/>
    </location>
</feature>
<dbReference type="VEuPathDB" id="AmoebaDB:ACA1_113840"/>
<gene>
    <name evidence="9" type="ORF">ACA1_113840</name>
</gene>
<evidence type="ECO:0000256" key="5">
    <source>
        <dbReference type="ARBA" id="ARBA00047761"/>
    </source>
</evidence>
<evidence type="ECO:0000313" key="10">
    <source>
        <dbReference type="Proteomes" id="UP000011083"/>
    </source>
</evidence>
<evidence type="ECO:0000256" key="1">
    <source>
        <dbReference type="ARBA" id="ARBA00008601"/>
    </source>
</evidence>
<name>L8H5N9_ACACF</name>
<dbReference type="KEGG" id="acan:ACA1_113840"/>
<organism evidence="9 10">
    <name type="scientific">Acanthamoeba castellanii (strain ATCC 30010 / Neff)</name>
    <dbReference type="NCBI Taxonomy" id="1257118"/>
    <lineage>
        <taxon>Eukaryota</taxon>
        <taxon>Amoebozoa</taxon>
        <taxon>Discosea</taxon>
        <taxon>Longamoebia</taxon>
        <taxon>Centramoebida</taxon>
        <taxon>Acanthamoebidae</taxon>
        <taxon>Acanthamoeba</taxon>
    </lineage>
</organism>
<accession>L8H5N9</accession>
<dbReference type="STRING" id="1257118.L8H5N9"/>
<dbReference type="RefSeq" id="XP_004342148.1">
    <property type="nucleotide sequence ID" value="XM_004342099.1"/>
</dbReference>
<dbReference type="AlphaFoldDB" id="L8H5N9"/>
<dbReference type="InterPro" id="IPR016130">
    <property type="entry name" value="Tyr_Pase_AS"/>
</dbReference>
<evidence type="ECO:0000259" key="7">
    <source>
        <dbReference type="PROSITE" id="PS50054"/>
    </source>
</evidence>
<dbReference type="EC" id="3.1.3.48" evidence="2"/>
<reference evidence="9 10" key="1">
    <citation type="journal article" date="2013" name="Genome Biol.">
        <title>Genome of Acanthamoeba castellanii highlights extensive lateral gene transfer and early evolution of tyrosine kinase signaling.</title>
        <authorList>
            <person name="Clarke M."/>
            <person name="Lohan A.J."/>
            <person name="Liu B."/>
            <person name="Lagkouvardos I."/>
            <person name="Roy S."/>
            <person name="Zafar N."/>
            <person name="Bertelli C."/>
            <person name="Schilde C."/>
            <person name="Kianianmomeni A."/>
            <person name="Burglin T.R."/>
            <person name="Frech C."/>
            <person name="Turcotte B."/>
            <person name="Kopec K.O."/>
            <person name="Synnott J.M."/>
            <person name="Choo C."/>
            <person name="Paponov I."/>
            <person name="Finkler A."/>
            <person name="Soon Heng Tan C."/>
            <person name="Hutchins A.P."/>
            <person name="Weinmeier T."/>
            <person name="Rattei T."/>
            <person name="Chu J.S."/>
            <person name="Gimenez G."/>
            <person name="Irimia M."/>
            <person name="Rigden D.J."/>
            <person name="Fitzpatrick D.A."/>
            <person name="Lorenzo-Morales J."/>
            <person name="Bateman A."/>
            <person name="Chiu C.H."/>
            <person name="Tang P."/>
            <person name="Hegemann P."/>
            <person name="Fromm H."/>
            <person name="Raoult D."/>
            <person name="Greub G."/>
            <person name="Miranda-Saavedra D."/>
            <person name="Chen N."/>
            <person name="Nash P."/>
            <person name="Ginger M.L."/>
            <person name="Horn M."/>
            <person name="Schaap P."/>
            <person name="Caler L."/>
            <person name="Loftus B."/>
        </authorList>
    </citation>
    <scope>NUCLEOTIDE SEQUENCE [LARGE SCALE GENOMIC DNA]</scope>
    <source>
        <strain evidence="9 10">Neff</strain>
    </source>
</reference>
<protein>
    <recommendedName>
        <fullName evidence="2">protein-tyrosine-phosphatase</fullName>
        <ecNumber evidence="2">3.1.3.48</ecNumber>
    </recommendedName>
</protein>
<sequence>MDQWVRLKPVAPVTVEMHEVVPDFLFLGSARAAVAVERLRERSITHVLTVTDILPRRTREAFGPAHHLHINVDDLPGEALSTHFARAIAFIGSREGGGRILVHCTAGVSRSASVVMAYLMHAHGLTLKQAFIHVKQRRTSVRPNGGFMEQLDAFERELHGSSSITPLELINITTVYRKEWLPAITGREPEPLPAPTTRSAPPTTAAATNTEEEEAATSQG</sequence>
<proteinExistence type="inferred from homology"/>